<evidence type="ECO:0000313" key="4">
    <source>
        <dbReference type="EMBL" id="KIV97086.1"/>
    </source>
</evidence>
<accession>A0A0D1Y8V9</accession>
<dbReference type="SUPFAM" id="SSF53254">
    <property type="entry name" value="Phosphoglycerate mutase-like"/>
    <property type="match status" value="1"/>
</dbReference>
<dbReference type="VEuPathDB" id="FungiDB:PV10_00880"/>
<evidence type="ECO:0000256" key="2">
    <source>
        <dbReference type="PIRSR" id="PIRSR613078-2"/>
    </source>
</evidence>
<dbReference type="Gene3D" id="3.40.50.1240">
    <property type="entry name" value="Phosphoglycerate mutase-like"/>
    <property type="match status" value="1"/>
</dbReference>
<dbReference type="GO" id="GO:0005829">
    <property type="term" value="C:cytosol"/>
    <property type="evidence" value="ECO:0007669"/>
    <property type="project" value="TreeGrafter"/>
</dbReference>
<dbReference type="InterPro" id="IPR051695">
    <property type="entry name" value="Phosphoglycerate_Mutase"/>
</dbReference>
<protein>
    <recommendedName>
        <fullName evidence="6">Phosphoglycerate mutase</fullName>
    </recommendedName>
</protein>
<dbReference type="SMART" id="SM00855">
    <property type="entry name" value="PGAM"/>
    <property type="match status" value="1"/>
</dbReference>
<dbReference type="GeneID" id="27318725"/>
<proteinExistence type="predicted"/>
<sequence length="331" mass="37513">MCHNFFYRFYSRLLHHPEQAPGQPSEFSQMRLFLVRHGETEHNVAGLLAGVSDSRLTNHGVLQTQRLGAYLATHRNLKLTHIFASDLQRAYLTAEEVRKHQSSRWADVHRVPDVVRLALLREQDFGSLELVPWASRRAQSALTPQHHDVQDPHFRPQETKEAMTSRAEEFLINSVLPLLATVSDHSDADLTPDCVAIVSHGLFLAVLWRTILSKFRASSVRMGPEVDPVHHNKPLPYLPSWGNTSFLEVTIEARQHNRSIQGRELSPTTRDGDHPILNDRKLTIVTVNGRDHLAGLKRTRGGLGSTPHDERQKRLDGFFKRPKATTDDSAT</sequence>
<feature type="region of interest" description="Disordered" evidence="3">
    <location>
        <begin position="295"/>
        <end position="331"/>
    </location>
</feature>
<dbReference type="CDD" id="cd07067">
    <property type="entry name" value="HP_PGM_like"/>
    <property type="match status" value="1"/>
</dbReference>
<reference evidence="4 5" key="1">
    <citation type="submission" date="2015-01" db="EMBL/GenBank/DDBJ databases">
        <title>The Genome Sequence of Exophiala mesophila CBS40295.</title>
        <authorList>
            <consortium name="The Broad Institute Genomics Platform"/>
            <person name="Cuomo C."/>
            <person name="de Hoog S."/>
            <person name="Gorbushina A."/>
            <person name="Stielow B."/>
            <person name="Teixiera M."/>
            <person name="Abouelleil A."/>
            <person name="Chapman S.B."/>
            <person name="Priest M."/>
            <person name="Young S.K."/>
            <person name="Wortman J."/>
            <person name="Nusbaum C."/>
            <person name="Birren B."/>
        </authorList>
    </citation>
    <scope>NUCLEOTIDE SEQUENCE [LARGE SCALE GENOMIC DNA]</scope>
    <source>
        <strain evidence="4 5">CBS 40295</strain>
    </source>
</reference>
<name>A0A0D1Y8V9_EXOME</name>
<feature type="compositionally biased region" description="Basic and acidic residues" evidence="3">
    <location>
        <begin position="307"/>
        <end position="319"/>
    </location>
</feature>
<keyword evidence="5" id="KW-1185">Reference proteome</keyword>
<evidence type="ECO:0000313" key="5">
    <source>
        <dbReference type="Proteomes" id="UP000054302"/>
    </source>
</evidence>
<dbReference type="GO" id="GO:0045820">
    <property type="term" value="P:negative regulation of glycolytic process"/>
    <property type="evidence" value="ECO:0007669"/>
    <property type="project" value="TreeGrafter"/>
</dbReference>
<dbReference type="OMA" id="DFNRHEH"/>
<feature type="binding site" evidence="2">
    <location>
        <position position="89"/>
    </location>
    <ligand>
        <name>substrate</name>
    </ligand>
</feature>
<gene>
    <name evidence="4" type="ORF">PV10_00880</name>
</gene>
<dbReference type="InterPro" id="IPR029033">
    <property type="entry name" value="His_PPase_superfam"/>
</dbReference>
<dbReference type="OrthoDB" id="354304at2759"/>
<dbReference type="GO" id="GO:0004331">
    <property type="term" value="F:fructose-2,6-bisphosphate 2-phosphatase activity"/>
    <property type="evidence" value="ECO:0007669"/>
    <property type="project" value="TreeGrafter"/>
</dbReference>
<dbReference type="InterPro" id="IPR001345">
    <property type="entry name" value="PG/BPGM_mutase_AS"/>
</dbReference>
<dbReference type="STRING" id="212818.A0A0D1Y8V9"/>
<dbReference type="EMBL" id="KN847520">
    <property type="protein sequence ID" value="KIV97086.1"/>
    <property type="molecule type" value="Genomic_DNA"/>
</dbReference>
<dbReference type="PANTHER" id="PTHR46517:SF1">
    <property type="entry name" value="FRUCTOSE-2,6-BISPHOSPHATASE TIGAR"/>
    <property type="match status" value="1"/>
</dbReference>
<dbReference type="InterPro" id="IPR013078">
    <property type="entry name" value="His_Pase_superF_clade-1"/>
</dbReference>
<dbReference type="PANTHER" id="PTHR46517">
    <property type="entry name" value="FRUCTOSE-2,6-BISPHOSPHATASE TIGAR"/>
    <property type="match status" value="1"/>
</dbReference>
<keyword evidence="1" id="KW-0378">Hydrolase</keyword>
<evidence type="ECO:0000256" key="3">
    <source>
        <dbReference type="SAM" id="MobiDB-lite"/>
    </source>
</evidence>
<dbReference type="Proteomes" id="UP000054302">
    <property type="component" value="Unassembled WGS sequence"/>
</dbReference>
<dbReference type="Pfam" id="PF00300">
    <property type="entry name" value="His_Phos_1"/>
    <property type="match status" value="1"/>
</dbReference>
<dbReference type="AlphaFoldDB" id="A0A0D1Y8V9"/>
<organism evidence="4 5">
    <name type="scientific">Exophiala mesophila</name>
    <name type="common">Black yeast-like fungus</name>
    <dbReference type="NCBI Taxonomy" id="212818"/>
    <lineage>
        <taxon>Eukaryota</taxon>
        <taxon>Fungi</taxon>
        <taxon>Dikarya</taxon>
        <taxon>Ascomycota</taxon>
        <taxon>Pezizomycotina</taxon>
        <taxon>Eurotiomycetes</taxon>
        <taxon>Chaetothyriomycetidae</taxon>
        <taxon>Chaetothyriales</taxon>
        <taxon>Herpotrichiellaceae</taxon>
        <taxon>Exophiala</taxon>
    </lineage>
</organism>
<dbReference type="GO" id="GO:0043456">
    <property type="term" value="P:regulation of pentose-phosphate shunt"/>
    <property type="evidence" value="ECO:0007669"/>
    <property type="project" value="TreeGrafter"/>
</dbReference>
<dbReference type="RefSeq" id="XP_016228660.1">
    <property type="nucleotide sequence ID" value="XM_016365011.1"/>
</dbReference>
<dbReference type="PROSITE" id="PS00175">
    <property type="entry name" value="PG_MUTASE"/>
    <property type="match status" value="1"/>
</dbReference>
<evidence type="ECO:0000256" key="1">
    <source>
        <dbReference type="ARBA" id="ARBA00022801"/>
    </source>
</evidence>
<evidence type="ECO:0008006" key="6">
    <source>
        <dbReference type="Google" id="ProtNLM"/>
    </source>
</evidence>
<feature type="binding site" evidence="2">
    <location>
        <begin position="36"/>
        <end position="43"/>
    </location>
    <ligand>
        <name>substrate</name>
    </ligand>
</feature>
<dbReference type="HOGENOM" id="CLU_033323_0_0_1"/>